<evidence type="ECO:0008006" key="3">
    <source>
        <dbReference type="Google" id="ProtNLM"/>
    </source>
</evidence>
<dbReference type="Pfam" id="PF13730">
    <property type="entry name" value="HTH_36"/>
    <property type="match status" value="1"/>
</dbReference>
<dbReference type="RefSeq" id="WP_161254606.1">
    <property type="nucleotide sequence ID" value="NZ_WXEY01000002.1"/>
</dbReference>
<dbReference type="EMBL" id="WXEY01000002">
    <property type="protein sequence ID" value="MZP28675.1"/>
    <property type="molecule type" value="Genomic_DNA"/>
</dbReference>
<name>A0A845L148_9FIRM</name>
<reference evidence="1 2" key="1">
    <citation type="submission" date="2020-01" db="EMBL/GenBank/DDBJ databases">
        <title>Whole-genome sequence of Heliobacterium undosum DSM 13378.</title>
        <authorList>
            <person name="Kyndt J.A."/>
            <person name="Meyer T.E."/>
        </authorList>
    </citation>
    <scope>NUCLEOTIDE SEQUENCE [LARGE SCALE GENOMIC DNA]</scope>
    <source>
        <strain evidence="1 2">DSM 13378</strain>
    </source>
</reference>
<keyword evidence="2" id="KW-1185">Reference proteome</keyword>
<dbReference type="Gene3D" id="1.10.10.10">
    <property type="entry name" value="Winged helix-like DNA-binding domain superfamily/Winged helix DNA-binding domain"/>
    <property type="match status" value="1"/>
</dbReference>
<accession>A0A845L148</accession>
<sequence length="325" mass="37061">MENQMFRVEVNQSFNVLEQTWDNHIYLKLYVSMFASGLVAELGPERTITLLAIASFMNEKGECYPTQEQLAERLGMTRKTVAKHIQSLLKFRYEDRPLVLRDKRRNPKVSPNVYSVYTVLPMSQVAIFDSNNTAMGNYVPLGGSAHTPSTGNTGKAMGKTEPPMGKNEDGSMGNCLPTNKNQLNQNHYNKTINHAESGQGTVGTLIYDLTKPRDVIQSFCDRYRDKYHVDFNPVWGRDVKRVKTDLLATYSTDQIQQLVDTYFEEYDQRWRSKAYPRPAIGSLCWLAPQVLAVAQERQPRCNVKKHGGRNVDEILARLQRGSEEE</sequence>
<organism evidence="1 2">
    <name type="scientific">Heliomicrobium undosum</name>
    <dbReference type="NCBI Taxonomy" id="121734"/>
    <lineage>
        <taxon>Bacteria</taxon>
        <taxon>Bacillati</taxon>
        <taxon>Bacillota</taxon>
        <taxon>Clostridia</taxon>
        <taxon>Eubacteriales</taxon>
        <taxon>Heliobacteriaceae</taxon>
        <taxon>Heliomicrobium</taxon>
    </lineage>
</organism>
<dbReference type="Proteomes" id="UP000463470">
    <property type="component" value="Unassembled WGS sequence"/>
</dbReference>
<dbReference type="OrthoDB" id="2080971at2"/>
<dbReference type="InterPro" id="IPR036388">
    <property type="entry name" value="WH-like_DNA-bd_sf"/>
</dbReference>
<dbReference type="AlphaFoldDB" id="A0A845L148"/>
<evidence type="ECO:0000313" key="1">
    <source>
        <dbReference type="EMBL" id="MZP28675.1"/>
    </source>
</evidence>
<proteinExistence type="predicted"/>
<evidence type="ECO:0000313" key="2">
    <source>
        <dbReference type="Proteomes" id="UP000463470"/>
    </source>
</evidence>
<gene>
    <name evidence="1" type="ORF">GTO91_02940</name>
</gene>
<comment type="caution">
    <text evidence="1">The sequence shown here is derived from an EMBL/GenBank/DDBJ whole genome shotgun (WGS) entry which is preliminary data.</text>
</comment>
<protein>
    <recommendedName>
        <fullName evidence="3">Helix-turn-helix domain-containing protein</fullName>
    </recommendedName>
</protein>